<dbReference type="InterPro" id="IPR001296">
    <property type="entry name" value="Glyco_trans_1"/>
</dbReference>
<feature type="domain" description="Glycosyl transferase family 1" evidence="1">
    <location>
        <begin position="163"/>
        <end position="318"/>
    </location>
</feature>
<gene>
    <name evidence="2" type="ORF">R53529_LOCUS490</name>
    <name evidence="3" type="ORF">R53530_LOCUS611</name>
</gene>
<dbReference type="GO" id="GO:0016757">
    <property type="term" value="F:glycosyltransferase activity"/>
    <property type="evidence" value="ECO:0007669"/>
    <property type="project" value="InterPro"/>
</dbReference>
<dbReference type="EMBL" id="CAMXCS010000001">
    <property type="protein sequence ID" value="CAI3930417.1"/>
    <property type="molecule type" value="Genomic_DNA"/>
</dbReference>
<accession>A0A9W4TN52</accession>
<evidence type="ECO:0000313" key="2">
    <source>
        <dbReference type="EMBL" id="CAI3930417.1"/>
    </source>
</evidence>
<dbReference type="RefSeq" id="WP_271788935.1">
    <property type="nucleotide sequence ID" value="NZ_CAMXCM010000001.1"/>
</dbReference>
<dbReference type="Proteomes" id="UP001154259">
    <property type="component" value="Unassembled WGS sequence"/>
</dbReference>
<protein>
    <submittedName>
        <fullName evidence="2 3">Glycosyltransferase involved in cell wall bisynthesis (RfaB)</fullName>
    </submittedName>
</protein>
<proteinExistence type="predicted"/>
<dbReference type="Proteomes" id="UP001154255">
    <property type="component" value="Unassembled WGS sequence"/>
</dbReference>
<sequence>MSDLRIAHVMAGAANGGAELFYERLCVAQHEQGLNILPIIRKNPERLRLLQQVGLRPRELSFGGKIDFLTGRKLKQLLTDFSPRVSVAWMNRAAAFMPVGDWVSVGRLGGFYDLKYYKNCDHLVGNTKGIVKWLIEQGWPKERAHYVPNFARDFPNVIPKRSEYIPSQAPFLLALGRLHTNKGFDILIKAMPYLKDAHLLIAGEGEERAKLQDLADSLNVSDRVHMPGWVTDISQLLGACDVFVCSSRHEPLGNIVLEAFAATKPVASLASQGPVELITDGENGLLSPLEDERLLARSIQKLLDSPEFSNKIAMAGRQKFEQEFSKETVLNQWFDFLSKVEKV</sequence>
<dbReference type="Pfam" id="PF00534">
    <property type="entry name" value="Glycos_transf_1"/>
    <property type="match status" value="1"/>
</dbReference>
<name>A0A9W4TN52_9PROT</name>
<dbReference type="Gene3D" id="3.40.50.2000">
    <property type="entry name" value="Glycogen Phosphorylase B"/>
    <property type="match status" value="2"/>
</dbReference>
<organism evidence="3 4">
    <name type="scientific">Commensalibacter communis</name>
    <dbReference type="NCBI Taxonomy" id="2972786"/>
    <lineage>
        <taxon>Bacteria</taxon>
        <taxon>Pseudomonadati</taxon>
        <taxon>Pseudomonadota</taxon>
        <taxon>Alphaproteobacteria</taxon>
        <taxon>Acetobacterales</taxon>
        <taxon>Acetobacteraceae</taxon>
    </lineage>
</organism>
<comment type="caution">
    <text evidence="3">The sequence shown here is derived from an EMBL/GenBank/DDBJ whole genome shotgun (WGS) entry which is preliminary data.</text>
</comment>
<dbReference type="EMBL" id="CAMXCM010000001">
    <property type="protein sequence ID" value="CAI3930485.1"/>
    <property type="molecule type" value="Genomic_DNA"/>
</dbReference>
<keyword evidence="5" id="KW-1185">Reference proteome</keyword>
<dbReference type="AlphaFoldDB" id="A0A9W4TN52"/>
<evidence type="ECO:0000313" key="3">
    <source>
        <dbReference type="EMBL" id="CAI3930485.1"/>
    </source>
</evidence>
<dbReference type="CDD" id="cd03811">
    <property type="entry name" value="GT4_GT28_WabH-like"/>
    <property type="match status" value="1"/>
</dbReference>
<dbReference type="SUPFAM" id="SSF53756">
    <property type="entry name" value="UDP-Glycosyltransferase/glycogen phosphorylase"/>
    <property type="match status" value="1"/>
</dbReference>
<reference evidence="3" key="1">
    <citation type="submission" date="2022-10" db="EMBL/GenBank/DDBJ databases">
        <authorList>
            <person name="Botero Cardona J."/>
        </authorList>
    </citation>
    <scope>NUCLEOTIDE SEQUENCE</scope>
    <source>
        <strain evidence="3">LMG 31819</strain>
        <strain evidence="2">R-53529</strain>
    </source>
</reference>
<evidence type="ECO:0000259" key="1">
    <source>
        <dbReference type="Pfam" id="PF00534"/>
    </source>
</evidence>
<dbReference type="PANTHER" id="PTHR12526">
    <property type="entry name" value="GLYCOSYLTRANSFERASE"/>
    <property type="match status" value="1"/>
</dbReference>
<evidence type="ECO:0000313" key="4">
    <source>
        <dbReference type="Proteomes" id="UP001154255"/>
    </source>
</evidence>
<evidence type="ECO:0000313" key="5">
    <source>
        <dbReference type="Proteomes" id="UP001154259"/>
    </source>
</evidence>